<gene>
    <name evidence="1" type="ORF">NUW54_g6600</name>
</gene>
<dbReference type="Proteomes" id="UP001144978">
    <property type="component" value="Unassembled WGS sequence"/>
</dbReference>
<keyword evidence="2" id="KW-1185">Reference proteome</keyword>
<evidence type="ECO:0000313" key="1">
    <source>
        <dbReference type="EMBL" id="KAJ3001176.1"/>
    </source>
</evidence>
<organism evidence="1 2">
    <name type="scientific">Trametes sanguinea</name>
    <dbReference type="NCBI Taxonomy" id="158606"/>
    <lineage>
        <taxon>Eukaryota</taxon>
        <taxon>Fungi</taxon>
        <taxon>Dikarya</taxon>
        <taxon>Basidiomycota</taxon>
        <taxon>Agaricomycotina</taxon>
        <taxon>Agaricomycetes</taxon>
        <taxon>Polyporales</taxon>
        <taxon>Polyporaceae</taxon>
        <taxon>Trametes</taxon>
    </lineage>
</organism>
<name>A0ACC1PTM6_9APHY</name>
<accession>A0ACC1PTM6</accession>
<dbReference type="EMBL" id="JANSHE010001780">
    <property type="protein sequence ID" value="KAJ3001176.1"/>
    <property type="molecule type" value="Genomic_DNA"/>
</dbReference>
<reference evidence="1" key="1">
    <citation type="submission" date="2022-08" db="EMBL/GenBank/DDBJ databases">
        <title>Genome Sequence of Pycnoporus sanguineus.</title>
        <authorList>
            <person name="Buettner E."/>
        </authorList>
    </citation>
    <scope>NUCLEOTIDE SEQUENCE</scope>
    <source>
        <strain evidence="1">CG-C14</strain>
    </source>
</reference>
<comment type="caution">
    <text evidence="1">The sequence shown here is derived from an EMBL/GenBank/DDBJ whole genome shotgun (WGS) entry which is preliminary data.</text>
</comment>
<evidence type="ECO:0000313" key="2">
    <source>
        <dbReference type="Proteomes" id="UP001144978"/>
    </source>
</evidence>
<protein>
    <submittedName>
        <fullName evidence="1">Uncharacterized protein</fullName>
    </submittedName>
</protein>
<sequence>MSSSHSSARPTPKWRSSLSNKRHLPATSVSLVFAQPEQGAKLASAIDKLPATVLDDAASFMSQASRKRERTQSEASSFVSRIDQHEEQSVGGQVVLQQAEDVSRKRSKLSLDVHADTSHAIDQATQGQTADSPDPSANPVAVTDSPQVAAAPQESPTTKEEPKLDAGAKTDDSSSSLLPKINIPFPGSEPQKTIRAAKPSSTRSSWFGFSRAKPDESSSSAIEPPDNSTGEHVTDSPQSHLAQDACDRDAATGHTSQRGGKVFGADVIHSRTVLPSQSSFEQQRNLHIIGGRRGPETTVHKPPQHRAHNQSPGNRRITGREGRGQEAFHHVSEPNRKPLHSQASFAGEAEDPVGACGRRRAGRRYQGTVEAHGARGSPERSSEWYVLTSIYEALSDLLIHRYEFRGSQPGRQHRGR</sequence>
<proteinExistence type="predicted"/>